<reference evidence="2 3" key="1">
    <citation type="submission" date="2017-05" db="EMBL/GenBank/DDBJ databases">
        <title>The Genome Sequence of Enterococcus faecium 7H8_DIV0219.</title>
        <authorList>
            <consortium name="The Broad Institute Genomics Platform"/>
            <consortium name="The Broad Institute Genomic Center for Infectious Diseases"/>
            <person name="Earl A."/>
            <person name="Manson A."/>
            <person name="Schwartman J."/>
            <person name="Gilmore M."/>
            <person name="Abouelleil A."/>
            <person name="Cao P."/>
            <person name="Chapman S."/>
            <person name="Cusick C."/>
            <person name="Shea T."/>
            <person name="Young S."/>
            <person name="Neafsey D."/>
            <person name="Nusbaum C."/>
            <person name="Birren B."/>
        </authorList>
    </citation>
    <scope>NUCLEOTIDE SEQUENCE [LARGE SCALE GENOMIC DNA]</scope>
    <source>
        <strain evidence="2 3">7H8_DIV0219</strain>
    </source>
</reference>
<name>A0A242BDZ9_ENTFC</name>
<sequence length="67" mass="8301">MRMLLDRYFVEELQRNGYHVTLKELQEMYIKSQKRKEEKEKRKKDQQEAKSEKTNENASIFRSQTFE</sequence>
<dbReference type="RefSeq" id="WP_086323364.1">
    <property type="nucleotide sequence ID" value="NZ_NGKW01000003.1"/>
</dbReference>
<evidence type="ECO:0000313" key="2">
    <source>
        <dbReference type="EMBL" id="OTN93651.1"/>
    </source>
</evidence>
<proteinExistence type="predicted"/>
<feature type="region of interest" description="Disordered" evidence="1">
    <location>
        <begin position="32"/>
        <end position="67"/>
    </location>
</feature>
<organism evidence="2 3">
    <name type="scientific">Enterococcus faecium</name>
    <name type="common">Streptococcus faecium</name>
    <dbReference type="NCBI Taxonomy" id="1352"/>
    <lineage>
        <taxon>Bacteria</taxon>
        <taxon>Bacillati</taxon>
        <taxon>Bacillota</taxon>
        <taxon>Bacilli</taxon>
        <taxon>Lactobacillales</taxon>
        <taxon>Enterococcaceae</taxon>
        <taxon>Enterococcus</taxon>
    </lineage>
</organism>
<protein>
    <submittedName>
        <fullName evidence="2">Uncharacterized protein</fullName>
    </submittedName>
</protein>
<dbReference type="Proteomes" id="UP000194885">
    <property type="component" value="Unassembled WGS sequence"/>
</dbReference>
<gene>
    <name evidence="2" type="ORF">A5810_001527</name>
</gene>
<evidence type="ECO:0000313" key="3">
    <source>
        <dbReference type="Proteomes" id="UP000194885"/>
    </source>
</evidence>
<feature type="compositionally biased region" description="Basic and acidic residues" evidence="1">
    <location>
        <begin position="35"/>
        <end position="55"/>
    </location>
</feature>
<dbReference type="AlphaFoldDB" id="A0A242BDZ9"/>
<comment type="caution">
    <text evidence="2">The sequence shown here is derived from an EMBL/GenBank/DDBJ whole genome shotgun (WGS) entry which is preliminary data.</text>
</comment>
<feature type="compositionally biased region" description="Polar residues" evidence="1">
    <location>
        <begin position="56"/>
        <end position="67"/>
    </location>
</feature>
<dbReference type="EMBL" id="NGKW01000003">
    <property type="protein sequence ID" value="OTN93651.1"/>
    <property type="molecule type" value="Genomic_DNA"/>
</dbReference>
<accession>A0A242BDZ9</accession>
<evidence type="ECO:0000256" key="1">
    <source>
        <dbReference type="SAM" id="MobiDB-lite"/>
    </source>
</evidence>